<evidence type="ECO:0000313" key="1">
    <source>
        <dbReference type="EMBL" id="TCN62120.1"/>
    </source>
</evidence>
<evidence type="ECO:0000313" key="2">
    <source>
        <dbReference type="Proteomes" id="UP000294830"/>
    </source>
</evidence>
<dbReference type="EMBL" id="SLWB01000020">
    <property type="protein sequence ID" value="TCN62120.1"/>
    <property type="molecule type" value="Genomic_DNA"/>
</dbReference>
<comment type="caution">
    <text evidence="1">The sequence shown here is derived from an EMBL/GenBank/DDBJ whole genome shotgun (WGS) entry which is preliminary data.</text>
</comment>
<dbReference type="Proteomes" id="UP000294830">
    <property type="component" value="Unassembled WGS sequence"/>
</dbReference>
<organism evidence="1 2">
    <name type="scientific">Acetobacteroides hydrogenigenes</name>
    <dbReference type="NCBI Taxonomy" id="979970"/>
    <lineage>
        <taxon>Bacteria</taxon>
        <taxon>Pseudomonadati</taxon>
        <taxon>Bacteroidota</taxon>
        <taxon>Bacteroidia</taxon>
        <taxon>Bacteroidales</taxon>
        <taxon>Rikenellaceae</taxon>
        <taxon>Acetobacteroides</taxon>
    </lineage>
</organism>
<dbReference type="AlphaFoldDB" id="A0A4V2RN34"/>
<dbReference type="RefSeq" id="WP_131840495.1">
    <property type="nucleotide sequence ID" value="NZ_SLWB01000020.1"/>
</dbReference>
<keyword evidence="2" id="KW-1185">Reference proteome</keyword>
<name>A0A4V2RN34_9BACT</name>
<gene>
    <name evidence="1" type="ORF">CLV25_12033</name>
</gene>
<protein>
    <recommendedName>
        <fullName evidence="3">Pre-peptidase</fullName>
    </recommendedName>
</protein>
<proteinExistence type="predicted"/>
<reference evidence="1 2" key="1">
    <citation type="submission" date="2019-03" db="EMBL/GenBank/DDBJ databases">
        <title>Genomic Encyclopedia of Archaeal and Bacterial Type Strains, Phase II (KMG-II): from individual species to whole genera.</title>
        <authorList>
            <person name="Goeker M."/>
        </authorList>
    </citation>
    <scope>NUCLEOTIDE SEQUENCE [LARGE SCALE GENOMIC DNA]</scope>
    <source>
        <strain evidence="1 2">RL-C</strain>
    </source>
</reference>
<dbReference type="OrthoDB" id="1121307at2"/>
<sequence length="149" mass="16885">MKKILLFIIFGFVFCLLGTNKVFAQSEEQLLEINGKKANKACKVTYEKDYKIKLLEGTPAPQSKFTVVLTKNVQYRFVIVSSRDFPGQGIFKLYDNGKVVLNSYQENTDTVMDVIDFNCTKTGPYHIFCEFKDGMAGNAVLGLYVVRIL</sequence>
<accession>A0A4V2RN34</accession>
<evidence type="ECO:0008006" key="3">
    <source>
        <dbReference type="Google" id="ProtNLM"/>
    </source>
</evidence>